<organism evidence="2">
    <name type="scientific">Pelagomonas calceolata</name>
    <dbReference type="NCBI Taxonomy" id="35677"/>
    <lineage>
        <taxon>Eukaryota</taxon>
        <taxon>Sar</taxon>
        <taxon>Stramenopiles</taxon>
        <taxon>Ochrophyta</taxon>
        <taxon>Pelagophyceae</taxon>
        <taxon>Pelagomonadales</taxon>
        <taxon>Pelagomonadaceae</taxon>
        <taxon>Pelagomonas</taxon>
    </lineage>
</organism>
<dbReference type="AlphaFoldDB" id="A0A7S4EDF7"/>
<gene>
    <name evidence="2" type="ORF">PCAL00307_LOCUS20822</name>
</gene>
<reference evidence="2" key="1">
    <citation type="submission" date="2021-01" db="EMBL/GenBank/DDBJ databases">
        <authorList>
            <person name="Corre E."/>
            <person name="Pelletier E."/>
            <person name="Niang G."/>
            <person name="Scheremetjew M."/>
            <person name="Finn R."/>
            <person name="Kale V."/>
            <person name="Holt S."/>
            <person name="Cochrane G."/>
            <person name="Meng A."/>
            <person name="Brown T."/>
            <person name="Cohen L."/>
        </authorList>
    </citation>
    <scope>NUCLEOTIDE SEQUENCE</scope>
    <source>
        <strain evidence="2">CCMP1756</strain>
    </source>
</reference>
<accession>A0A7S4EDF7</accession>
<name>A0A7S4EDF7_9STRA</name>
<evidence type="ECO:0000313" key="2">
    <source>
        <dbReference type="EMBL" id="CAE0705373.1"/>
    </source>
</evidence>
<proteinExistence type="predicted"/>
<evidence type="ECO:0000256" key="1">
    <source>
        <dbReference type="SAM" id="MobiDB-lite"/>
    </source>
</evidence>
<sequence length="124" mass="12758">MGTGSSAARGFEGVDPAKRRQAAPPPRRYADPARYDWIPVEGDPDPADVASASEAPPGFAAPDDDGGGASPRSHSFSKPRESLNAELAREDAATAESLAAAAASRASGLAGELQLRREVVMMPA</sequence>
<dbReference type="EMBL" id="HBIW01024130">
    <property type="protein sequence ID" value="CAE0705373.1"/>
    <property type="molecule type" value="Transcribed_RNA"/>
</dbReference>
<feature type="compositionally biased region" description="Basic and acidic residues" evidence="1">
    <location>
        <begin position="78"/>
        <end position="92"/>
    </location>
</feature>
<protein>
    <submittedName>
        <fullName evidence="2">Uncharacterized protein</fullName>
    </submittedName>
</protein>
<feature type="region of interest" description="Disordered" evidence="1">
    <location>
        <begin position="1"/>
        <end position="93"/>
    </location>
</feature>